<name>C8NB92_CARH6</name>
<dbReference type="InterPro" id="IPR046820">
    <property type="entry name" value="MmeI_TRD"/>
</dbReference>
<dbReference type="InterPro" id="IPR046819">
    <property type="entry name" value="MmeI_hel"/>
</dbReference>
<evidence type="ECO:0000259" key="9">
    <source>
        <dbReference type="Pfam" id="PF20473"/>
    </source>
</evidence>
<dbReference type="InterPro" id="IPR046818">
    <property type="entry name" value="MmeI_C"/>
</dbReference>
<dbReference type="EC" id="2.1.1.72" evidence="1"/>
<dbReference type="EMBL" id="ACKY01000102">
    <property type="protein sequence ID" value="EEV88060.1"/>
    <property type="molecule type" value="Genomic_DNA"/>
</dbReference>
<dbReference type="GeneID" id="84790331"/>
<evidence type="ECO:0000259" key="7">
    <source>
        <dbReference type="Pfam" id="PF20466"/>
    </source>
</evidence>
<dbReference type="PROSITE" id="PS00092">
    <property type="entry name" value="N6_MTASE"/>
    <property type="match status" value="1"/>
</dbReference>
<evidence type="ECO:0000256" key="1">
    <source>
        <dbReference type="ARBA" id="ARBA00011900"/>
    </source>
</evidence>
<evidence type="ECO:0000259" key="6">
    <source>
        <dbReference type="Pfam" id="PF20465"/>
    </source>
</evidence>
<evidence type="ECO:0000259" key="8">
    <source>
        <dbReference type="Pfam" id="PF20467"/>
    </source>
</evidence>
<gene>
    <name evidence="10" type="ORF">HMPREF0198_1770</name>
</gene>
<feature type="domain" description="MmeI-like C-terminal" evidence="8">
    <location>
        <begin position="834"/>
        <end position="912"/>
    </location>
</feature>
<keyword evidence="2" id="KW-0489">Methyltransferase</keyword>
<evidence type="ECO:0000256" key="2">
    <source>
        <dbReference type="ARBA" id="ARBA00022603"/>
    </source>
</evidence>
<evidence type="ECO:0000256" key="4">
    <source>
        <dbReference type="ARBA" id="ARBA00047942"/>
    </source>
</evidence>
<sequence length="933" mass="106435">MTAYTYEHKYRLAQQFAARWRHETREEAEAKTFWDEFFRIFNLDRYKTASLEYAIRHRQQKTTKFADVFWAGRLLCEHKSAHKDLDKAYAQAAGYVDEIRRENPDDVPRYLIICDFARMRLYDLQAGSRLDFPLEDLPEQIKNRNFDFMDGISRDLKAAEEQANIDAANAVGKLYRAFRADNAYDEHRLKQFLIRLLFCFFADDTLIFTKNQFEDYLEKHTRADGSDTGSVLNQIYRVLNTPETRRPQGMNAELKAFPYVNGRLFADAPEELYFDAALRDNLLACSRRDWAKISPEIFGSLFQSVMDNSERRASGAHYTEEANILKVINSLFMDGLRAEFAVACKTRGKGNRKKAIDDFHQKIASLRFLDPACGCGNFLVVAYRELRRLEDEIIGELYGENQLLDIATMQRVHIGQFHGIELDEYPAQIAKVAMWLTDHQCNLATAARFGETRPTIPLADSAEIINANALTTEWPQADYIFGNPPFIGHQWRSTAQQADVEAVFPKNGKFGKMDYVAAWYVKAAERMAAQPHIQTAFVSTNSICQGEQAGILWAWLFAQGFKIRFAHRTFQWTSAAKGKAAVHCIIVGFGRPSETNSAPRLLFDYPDIKGQPEKHEVANINQYLTAGASVIIPSRANPPAGMAKMTQGSKPVDGGHLLLNAAEHQTLLAAHPDLAPFVKPFIGAEELINGKQRWCLWFANSSAAERARFLKYPEIKARIEGVKATRQKSPTASVRELANEPFLFTQNRQPEKTYIAVPEVSSETRRYIPIDFLTTDTVASNKIYMIPDADLYLFGVLNSEMHMDWMRTMAGRLKSDYSYSPNVYHSFPFPQTDEKQRETVARLAQKVLDARAAERQTDPAATLAALYHPDTMPAALKKAHRALDKAVEKLYRAVPFSGEAERIGYLFDQYQARQTEAEHRKKLPRRKRRADTT</sequence>
<proteinExistence type="predicted"/>
<comment type="catalytic activity">
    <reaction evidence="4">
        <text>a 2'-deoxyadenosine in DNA + S-adenosyl-L-methionine = an N(6)-methyl-2'-deoxyadenosine in DNA + S-adenosyl-L-homocysteine + H(+)</text>
        <dbReference type="Rhea" id="RHEA:15197"/>
        <dbReference type="Rhea" id="RHEA-COMP:12418"/>
        <dbReference type="Rhea" id="RHEA-COMP:12419"/>
        <dbReference type="ChEBI" id="CHEBI:15378"/>
        <dbReference type="ChEBI" id="CHEBI:57856"/>
        <dbReference type="ChEBI" id="CHEBI:59789"/>
        <dbReference type="ChEBI" id="CHEBI:90615"/>
        <dbReference type="ChEBI" id="CHEBI:90616"/>
        <dbReference type="EC" id="2.1.1.72"/>
    </reaction>
</comment>
<accession>C8NB92</accession>
<feature type="domain" description="MmeI-like helicase spacer" evidence="6">
    <location>
        <begin position="187"/>
        <end position="265"/>
    </location>
</feature>
<organism evidence="10 11">
    <name type="scientific">Cardiobacterium hominis (strain ATCC 15826 / DSM 8339 / NCTC 10426 / 6573)</name>
    <dbReference type="NCBI Taxonomy" id="638300"/>
    <lineage>
        <taxon>Bacteria</taxon>
        <taxon>Pseudomonadati</taxon>
        <taxon>Pseudomonadota</taxon>
        <taxon>Gammaproteobacteria</taxon>
        <taxon>Cardiobacteriales</taxon>
        <taxon>Cardiobacteriaceae</taxon>
        <taxon>Cardiobacterium</taxon>
    </lineage>
</organism>
<evidence type="ECO:0000313" key="11">
    <source>
        <dbReference type="Proteomes" id="UP000004870"/>
    </source>
</evidence>
<dbReference type="InterPro" id="IPR046816">
    <property type="entry name" value="MmeI_Mtase"/>
</dbReference>
<feature type="domain" description="MmeI-like target recognition" evidence="7">
    <location>
        <begin position="627"/>
        <end position="831"/>
    </location>
</feature>
<dbReference type="Pfam" id="PF20465">
    <property type="entry name" value="MmeI_hel"/>
    <property type="match status" value="1"/>
</dbReference>
<dbReference type="AlphaFoldDB" id="C8NB92"/>
<dbReference type="RefSeq" id="WP_004141718.1">
    <property type="nucleotide sequence ID" value="NZ_GG694027.1"/>
</dbReference>
<feature type="domain" description="MmeI-like N-terminal" evidence="5">
    <location>
        <begin position="13"/>
        <end position="180"/>
    </location>
</feature>
<dbReference type="InterPro" id="IPR002052">
    <property type="entry name" value="DNA_methylase_N6_adenine_CS"/>
</dbReference>
<dbReference type="HOGENOM" id="CLU_005831_3_0_6"/>
<dbReference type="Pfam" id="PF20466">
    <property type="entry name" value="MmeI_TRD"/>
    <property type="match status" value="1"/>
</dbReference>
<dbReference type="GO" id="GO:0003676">
    <property type="term" value="F:nucleic acid binding"/>
    <property type="evidence" value="ECO:0007669"/>
    <property type="project" value="InterPro"/>
</dbReference>
<dbReference type="Pfam" id="PF20473">
    <property type="entry name" value="MmeI_Mtase"/>
    <property type="match status" value="1"/>
</dbReference>
<dbReference type="PANTHER" id="PTHR33841:SF1">
    <property type="entry name" value="DNA METHYLTRANSFERASE A"/>
    <property type="match status" value="1"/>
</dbReference>
<dbReference type="InterPro" id="IPR050953">
    <property type="entry name" value="N4_N6_ade-DNA_methylase"/>
</dbReference>
<dbReference type="GO" id="GO:0009007">
    <property type="term" value="F:site-specific DNA-methyltransferase (adenine-specific) activity"/>
    <property type="evidence" value="ECO:0007669"/>
    <property type="project" value="UniProtKB-EC"/>
</dbReference>
<dbReference type="PANTHER" id="PTHR33841">
    <property type="entry name" value="DNA METHYLTRANSFERASE YEEA-RELATED"/>
    <property type="match status" value="1"/>
</dbReference>
<dbReference type="OrthoDB" id="5749002at2"/>
<reference evidence="10 11" key="1">
    <citation type="submission" date="2009-08" db="EMBL/GenBank/DDBJ databases">
        <authorList>
            <person name="Qin X."/>
            <person name="Bachman B."/>
            <person name="Battles P."/>
            <person name="Bell A."/>
            <person name="Bess C."/>
            <person name="Bickham C."/>
            <person name="Chaboub L."/>
            <person name="Chen D."/>
            <person name="Coyle M."/>
            <person name="Deiros D.R."/>
            <person name="Dinh H."/>
            <person name="Forbes L."/>
            <person name="Fowler G."/>
            <person name="Francisco L."/>
            <person name="Fu Q."/>
            <person name="Gubbala S."/>
            <person name="Hale W."/>
            <person name="Han Y."/>
            <person name="Hemphill L."/>
            <person name="Highlander S.K."/>
            <person name="Hirani K."/>
            <person name="Hogues M."/>
            <person name="Jackson L."/>
            <person name="Jakkamsetti A."/>
            <person name="Javaid M."/>
            <person name="Jiang H."/>
            <person name="Korchina V."/>
            <person name="Kovar C."/>
            <person name="Lara F."/>
            <person name="Lee S."/>
            <person name="Mata R."/>
            <person name="Mathew T."/>
            <person name="Moen C."/>
            <person name="Morales K."/>
            <person name="Munidasa M."/>
            <person name="Nazareth L."/>
            <person name="Ngo R."/>
            <person name="Nguyen L."/>
            <person name="Okwuonu G."/>
            <person name="Ongeri F."/>
            <person name="Patil S."/>
            <person name="Petrosino J."/>
            <person name="Pham C."/>
            <person name="Pham P."/>
            <person name="Pu L.-L."/>
            <person name="Puazo M."/>
            <person name="Raj R."/>
            <person name="Reid J."/>
            <person name="Rouhana J."/>
            <person name="Saada N."/>
            <person name="Shang Y."/>
            <person name="Simmons D."/>
            <person name="Thornton R."/>
            <person name="Warren J."/>
            <person name="Weissenberger G."/>
            <person name="Zhang J."/>
            <person name="Zhang L."/>
            <person name="Zhou C."/>
            <person name="Zhu D."/>
            <person name="Muzny D."/>
            <person name="Worley K."/>
            <person name="Gibbs R."/>
        </authorList>
    </citation>
    <scope>NUCLEOTIDE SEQUENCE [LARGE SCALE GENOMIC DNA]</scope>
    <source>
        <strain evidence="11">ATCC 15826 / DSM 8339 / NCTC 10426 / 6573</strain>
    </source>
</reference>
<dbReference type="InterPro" id="IPR046817">
    <property type="entry name" value="MmeI_N"/>
</dbReference>
<evidence type="ECO:0000259" key="5">
    <source>
        <dbReference type="Pfam" id="PF20464"/>
    </source>
</evidence>
<protein>
    <recommendedName>
        <fullName evidence="1">site-specific DNA-methyltransferase (adenine-specific)</fullName>
        <ecNumber evidence="1">2.1.1.72</ecNumber>
    </recommendedName>
</protein>
<keyword evidence="3" id="KW-0808">Transferase</keyword>
<dbReference type="Gene3D" id="3.40.50.150">
    <property type="entry name" value="Vaccinia Virus protein VP39"/>
    <property type="match status" value="1"/>
</dbReference>
<dbReference type="Pfam" id="PF20467">
    <property type="entry name" value="MmeI_C"/>
    <property type="match status" value="1"/>
</dbReference>
<evidence type="ECO:0000256" key="3">
    <source>
        <dbReference type="ARBA" id="ARBA00022679"/>
    </source>
</evidence>
<dbReference type="Pfam" id="PF20464">
    <property type="entry name" value="MmeI_N"/>
    <property type="match status" value="1"/>
</dbReference>
<dbReference type="SUPFAM" id="SSF53335">
    <property type="entry name" value="S-adenosyl-L-methionine-dependent methyltransferases"/>
    <property type="match status" value="1"/>
</dbReference>
<evidence type="ECO:0000313" key="10">
    <source>
        <dbReference type="EMBL" id="EEV88060.1"/>
    </source>
</evidence>
<dbReference type="Proteomes" id="UP000004870">
    <property type="component" value="Unassembled WGS sequence"/>
</dbReference>
<dbReference type="InterPro" id="IPR029063">
    <property type="entry name" value="SAM-dependent_MTases_sf"/>
</dbReference>
<comment type="caution">
    <text evidence="10">The sequence shown here is derived from an EMBL/GenBank/DDBJ whole genome shotgun (WGS) entry which is preliminary data.</text>
</comment>
<keyword evidence="11" id="KW-1185">Reference proteome</keyword>
<dbReference type="GO" id="GO:0032259">
    <property type="term" value="P:methylation"/>
    <property type="evidence" value="ECO:0007669"/>
    <property type="project" value="UniProtKB-KW"/>
</dbReference>
<feature type="domain" description="MmeI-like DNA-methyltransferase" evidence="9">
    <location>
        <begin position="350"/>
        <end position="594"/>
    </location>
</feature>